<dbReference type="AlphaFoldDB" id="A0A095C7L8"/>
<keyword evidence="9" id="KW-1185">Reference proteome</keyword>
<evidence type="ECO:0000256" key="7">
    <source>
        <dbReference type="RuleBase" id="RU365085"/>
    </source>
</evidence>
<keyword evidence="6 7" id="KW-0472">Membrane</keyword>
<name>A0A095C7L8_CRYD2</name>
<dbReference type="HOGENOM" id="CLU_150782_1_1_1"/>
<comment type="subcellular location">
    <subcellularLocation>
        <location evidence="1 7">Endoplasmic reticulum membrane</location>
        <topology evidence="1 7">Multi-pass membrane protein</topology>
    </subcellularLocation>
</comment>
<keyword evidence="8" id="KW-0328">Glycosyltransferase</keyword>
<dbReference type="VEuPathDB" id="FungiDB:CNBG_1487"/>
<dbReference type="OMA" id="DCPEAYT"/>
<evidence type="ECO:0000256" key="6">
    <source>
        <dbReference type="ARBA" id="ARBA00023136"/>
    </source>
</evidence>
<evidence type="ECO:0000256" key="2">
    <source>
        <dbReference type="ARBA" id="ARBA00010430"/>
    </source>
</evidence>
<protein>
    <recommendedName>
        <fullName evidence="7">Dolichol-phosphate mannosyltransferase subunit 3</fullName>
    </recommendedName>
</protein>
<dbReference type="OrthoDB" id="2014333at2759"/>
<dbReference type="GO" id="GO:0006506">
    <property type="term" value="P:GPI anchor biosynthetic process"/>
    <property type="evidence" value="ECO:0007669"/>
    <property type="project" value="TreeGrafter"/>
</dbReference>
<dbReference type="PANTHER" id="PTHR16433">
    <property type="entry name" value="DOLICHOL-PHOSPHATE MANNOSYLTRANSFERASE SUBUNIT 3"/>
    <property type="match status" value="1"/>
</dbReference>
<comment type="function">
    <text evidence="7">Stabilizer subunit of the dolichol-phosphate mannose (DPM) synthase complex; tethers catalytic subunit to the ER.</text>
</comment>
<dbReference type="KEGG" id="cdeu:CNBG_1487"/>
<accession>A0A095C7L8</accession>
<dbReference type="STRING" id="294750.A0A095C7L8"/>
<dbReference type="GO" id="GO:0005789">
    <property type="term" value="C:endoplasmic reticulum membrane"/>
    <property type="evidence" value="ECO:0007669"/>
    <property type="project" value="UniProtKB-SubCell"/>
</dbReference>
<dbReference type="Proteomes" id="UP000029445">
    <property type="component" value="Chromosome 3"/>
</dbReference>
<reference evidence="8 9" key="1">
    <citation type="journal article" date="2011" name="MBio">
        <title>Genome variation in Cryptococcus gattii, an emerging pathogen of immunocompetent hosts.</title>
        <authorList>
            <person name="D'Souza C.A."/>
            <person name="Kronstad J.W."/>
            <person name="Taylor G."/>
            <person name="Warren R."/>
            <person name="Yuen M."/>
            <person name="Hu G."/>
            <person name="Jung W.H."/>
            <person name="Sham A."/>
            <person name="Kidd S.E."/>
            <person name="Tangen K."/>
            <person name="Lee N."/>
            <person name="Zeilmaker T."/>
            <person name="Sawkins J."/>
            <person name="McVicker G."/>
            <person name="Shah S."/>
            <person name="Gnerre S."/>
            <person name="Griggs A."/>
            <person name="Zeng Q."/>
            <person name="Bartlett K."/>
            <person name="Li W."/>
            <person name="Wang X."/>
            <person name="Heitman J."/>
            <person name="Stajich J.E."/>
            <person name="Fraser J.A."/>
            <person name="Meyer W."/>
            <person name="Carter D."/>
            <person name="Schein J."/>
            <person name="Krzywinski M."/>
            <person name="Kwon-Chung K.J."/>
            <person name="Varma A."/>
            <person name="Wang J."/>
            <person name="Brunham R."/>
            <person name="Fyfe M."/>
            <person name="Ouellette B.F."/>
            <person name="Siddiqui A."/>
            <person name="Marra M."/>
            <person name="Jones S."/>
            <person name="Holt R."/>
            <person name="Birren B.W."/>
            <person name="Galagan J.E."/>
            <person name="Cuomo C.A."/>
        </authorList>
    </citation>
    <scope>NUCLEOTIDE SEQUENCE [LARGE SCALE GENOMIC DNA]</scope>
    <source>
        <strain evidence="8 9">R265</strain>
    </source>
</reference>
<keyword evidence="3 7" id="KW-0812">Transmembrane</keyword>
<gene>
    <name evidence="8" type="ORF">CNBG_1487</name>
</gene>
<dbReference type="InterPro" id="IPR013174">
    <property type="entry name" value="DPM3"/>
</dbReference>
<feature type="transmembrane region" description="Helical" evidence="7">
    <location>
        <begin position="45"/>
        <end position="64"/>
    </location>
</feature>
<evidence type="ECO:0000256" key="5">
    <source>
        <dbReference type="ARBA" id="ARBA00022989"/>
    </source>
</evidence>
<comment type="subunit">
    <text evidence="7">Component of the dolichol-phosphate mannose (DPM) synthase complex.</text>
</comment>
<dbReference type="RefSeq" id="XP_062881587.1">
    <property type="nucleotide sequence ID" value="XM_063025632.1"/>
</dbReference>
<dbReference type="GO" id="GO:0033185">
    <property type="term" value="C:dolichol-phosphate-mannose synthase complex"/>
    <property type="evidence" value="ECO:0007669"/>
    <property type="project" value="TreeGrafter"/>
</dbReference>
<evidence type="ECO:0000256" key="3">
    <source>
        <dbReference type="ARBA" id="ARBA00022692"/>
    </source>
</evidence>
<evidence type="ECO:0000256" key="4">
    <source>
        <dbReference type="ARBA" id="ARBA00022824"/>
    </source>
</evidence>
<organism evidence="8 9">
    <name type="scientific">Cryptococcus deuterogattii (strain R265)</name>
    <name type="common">Cryptococcus gattii VGII (strain R265)</name>
    <dbReference type="NCBI Taxonomy" id="294750"/>
    <lineage>
        <taxon>Eukaryota</taxon>
        <taxon>Fungi</taxon>
        <taxon>Dikarya</taxon>
        <taxon>Basidiomycota</taxon>
        <taxon>Agaricomycotina</taxon>
        <taxon>Tremellomycetes</taxon>
        <taxon>Tremellales</taxon>
        <taxon>Cryptococcaceae</taxon>
        <taxon>Cryptococcus</taxon>
        <taxon>Cryptococcus gattii species complex</taxon>
    </lineage>
</organism>
<keyword evidence="8" id="KW-0808">Transferase</keyword>
<dbReference type="PANTHER" id="PTHR16433:SF0">
    <property type="entry name" value="DOLICHOL-PHOSPHATE MANNOSYLTRANSFERASE SUBUNIT 3"/>
    <property type="match status" value="1"/>
</dbReference>
<comment type="similarity">
    <text evidence="2 7">Belongs to the DPM3 family.</text>
</comment>
<proteinExistence type="inferred from homology"/>
<evidence type="ECO:0000313" key="8">
    <source>
        <dbReference type="EMBL" id="KGB75649.1"/>
    </source>
</evidence>
<keyword evidence="5 7" id="KW-1133">Transmembrane helix</keyword>
<dbReference type="EMBL" id="CP025761">
    <property type="protein sequence ID" value="KGB75649.1"/>
    <property type="molecule type" value="Genomic_DNA"/>
</dbReference>
<sequence>MSKGTRFLTLAIPLLLLYILALYHIVPTPFLPTKLVDDILPVLPWWLLVSFGAYSLTSLGLGLVRFHDCPEAYESLLSEISQARDELRNAGVAVD</sequence>
<feature type="transmembrane region" description="Helical" evidence="7">
    <location>
        <begin position="7"/>
        <end position="25"/>
    </location>
</feature>
<dbReference type="UniPathway" id="UPA00378"/>
<dbReference type="GO" id="GO:0016757">
    <property type="term" value="F:glycosyltransferase activity"/>
    <property type="evidence" value="ECO:0007669"/>
    <property type="project" value="UniProtKB-KW"/>
</dbReference>
<evidence type="ECO:0000313" key="9">
    <source>
        <dbReference type="Proteomes" id="UP000029445"/>
    </source>
</evidence>
<reference evidence="8 9" key="2">
    <citation type="journal article" date="2018" name="Proc. Natl. Acad. Sci.">
        <title>RNAi is a critical determinant of centromere evolution in closely related fungi.</title>
        <authorList>
            <person name="Yadav V."/>
            <person name="Sun S."/>
            <person name="Billmyre R.B."/>
            <person name="Thimmappa B.C."/>
            <person name="Shea T."/>
            <person name="Lintner R."/>
            <person name="Bakkeren G."/>
            <person name="Cuomo C.A."/>
            <person name="Heitman J."/>
            <person name="Sanyal K."/>
        </authorList>
    </citation>
    <scope>NUCLEOTIDE SEQUENCE [LARGE SCALE GENOMIC DNA]</scope>
    <source>
        <strain evidence="8 9">R265</strain>
    </source>
</reference>
<dbReference type="GeneID" id="88177906"/>
<comment type="pathway">
    <text evidence="7">Protein modification; protein glycosylation.</text>
</comment>
<keyword evidence="4 7" id="KW-0256">Endoplasmic reticulum</keyword>
<dbReference type="Pfam" id="PF08285">
    <property type="entry name" value="DPM3"/>
    <property type="match status" value="1"/>
</dbReference>
<evidence type="ECO:0000256" key="1">
    <source>
        <dbReference type="ARBA" id="ARBA00004477"/>
    </source>
</evidence>